<proteinExistence type="predicted"/>
<evidence type="ECO:0000313" key="6">
    <source>
        <dbReference type="Proteomes" id="UP001408356"/>
    </source>
</evidence>
<dbReference type="Proteomes" id="UP001408356">
    <property type="component" value="Unassembled WGS sequence"/>
</dbReference>
<feature type="compositionally biased region" description="Basic and acidic residues" evidence="3">
    <location>
        <begin position="84"/>
        <end position="93"/>
    </location>
</feature>
<dbReference type="PROSITE" id="PS00463">
    <property type="entry name" value="ZN2_CY6_FUNGAL_1"/>
    <property type="match status" value="1"/>
</dbReference>
<keyword evidence="6" id="KW-1185">Reference proteome</keyword>
<feature type="domain" description="Zn(2)-C6 fungal-type" evidence="4">
    <location>
        <begin position="19"/>
        <end position="49"/>
    </location>
</feature>
<dbReference type="SMART" id="SM00066">
    <property type="entry name" value="GAL4"/>
    <property type="match status" value="1"/>
</dbReference>
<dbReference type="Gene3D" id="4.10.240.10">
    <property type="entry name" value="Zn(2)-C6 fungal-type DNA-binding domain"/>
    <property type="match status" value="1"/>
</dbReference>
<dbReference type="Pfam" id="PF04082">
    <property type="entry name" value="Fungal_trans"/>
    <property type="match status" value="1"/>
</dbReference>
<evidence type="ECO:0000256" key="2">
    <source>
        <dbReference type="ARBA" id="ARBA00023242"/>
    </source>
</evidence>
<dbReference type="Pfam" id="PF00172">
    <property type="entry name" value="Zn_clus"/>
    <property type="match status" value="1"/>
</dbReference>
<dbReference type="InterPro" id="IPR036864">
    <property type="entry name" value="Zn2-C6_fun-type_DNA-bd_sf"/>
</dbReference>
<dbReference type="PANTHER" id="PTHR46910:SF25">
    <property type="entry name" value="ABC-TRANSPORTER-REGULATING TRANSCRIPTION FACTOR"/>
    <property type="match status" value="1"/>
</dbReference>
<dbReference type="PROSITE" id="PS50048">
    <property type="entry name" value="ZN2_CY6_FUNGAL_2"/>
    <property type="match status" value="1"/>
</dbReference>
<dbReference type="InterPro" id="IPR001138">
    <property type="entry name" value="Zn2Cys6_DnaBD"/>
</dbReference>
<dbReference type="PANTHER" id="PTHR46910">
    <property type="entry name" value="TRANSCRIPTION FACTOR PDR1"/>
    <property type="match status" value="1"/>
</dbReference>
<dbReference type="CDD" id="cd12148">
    <property type="entry name" value="fungal_TF_MHR"/>
    <property type="match status" value="1"/>
</dbReference>
<protein>
    <submittedName>
        <fullName evidence="5">Zn(2)-C6 fungal-type domain-containing protein</fullName>
    </submittedName>
</protein>
<name>A0ABR2VDW2_9PEZI</name>
<dbReference type="CDD" id="cd00067">
    <property type="entry name" value="GAL4"/>
    <property type="match status" value="1"/>
</dbReference>
<gene>
    <name evidence="5" type="ORF">SUNI508_13504</name>
</gene>
<evidence type="ECO:0000259" key="4">
    <source>
        <dbReference type="PROSITE" id="PS50048"/>
    </source>
</evidence>
<dbReference type="SMART" id="SM00906">
    <property type="entry name" value="Fungal_trans"/>
    <property type="match status" value="1"/>
</dbReference>
<sequence>MLGATPNTRGDRRRRFAKACDSCRTKKLRCDGVRPICTRCQDRAIACDYADVHKPTTPRQRRSVHPPPQTPGRTPNDQHTGEGVTRDGSDLRSHVQFSVDAPAKPGAFNADRSPSEASDERVVPTHPQVSAPRAVDPTNERTATPKDYSINQDTILRETEDTRYFGPSSGVSLMTVSETFGSSQQTAQSSTRSSIREGSWSIWTHPTLENVFEKRTFRPLPPWTEAFSLVKEFFDEEYPAFPCFHPPNFMILLGQQYTAGFPSSPAWWVSFNAVLAIAQRRRFERSPSSAEDADAAWGYAANALGAVLDVLMRNTQLLSVQALLSVAWFFKGTPNPQPSFMLAASALRLAHSIGLHKTSRHSSSRNTDYDVRARVFWIAFSLDRELCFRTGRPPAQDFNDFQVDYPENFPDDESETISIANGFKLRICEALSRLAVVQSGVYHKLYSSQVPTTEPNHVAACIQPLDDQLNQWCTSLMPAFNPEQPPKLGEHASLIRLYYSYYSCAIGIHRAHGSDYWTPLKVPAVPILGSVVAASINKCIKAARSIAEMVESIPNSWKSLAWDVSALNANAAVILSANIMRQPDHVHVGNDLRAIAGIIRLMSLLDEENPRTYLGRIRRVCEELFRVAQISSQPFQRGQDPSFQQRFDRSETVQVTDQDQVGFPPMQSTADSARSRRQPVPPTQIQVGEPAMGPDIGIGGFAYDDWAQPTQATLDPFLAQLSSEMLSDGAFVPFFWD</sequence>
<accession>A0ABR2VDW2</accession>
<evidence type="ECO:0000256" key="1">
    <source>
        <dbReference type="ARBA" id="ARBA00022723"/>
    </source>
</evidence>
<dbReference type="EMBL" id="JARVKF010000033">
    <property type="protein sequence ID" value="KAK9424721.1"/>
    <property type="molecule type" value="Genomic_DNA"/>
</dbReference>
<keyword evidence="2" id="KW-0539">Nucleus</keyword>
<dbReference type="SUPFAM" id="SSF57701">
    <property type="entry name" value="Zn2/Cys6 DNA-binding domain"/>
    <property type="match status" value="1"/>
</dbReference>
<dbReference type="InterPro" id="IPR050987">
    <property type="entry name" value="AtrR-like"/>
</dbReference>
<feature type="region of interest" description="Disordered" evidence="3">
    <location>
        <begin position="661"/>
        <end position="691"/>
    </location>
</feature>
<organism evidence="5 6">
    <name type="scientific">Seiridium unicorne</name>
    <dbReference type="NCBI Taxonomy" id="138068"/>
    <lineage>
        <taxon>Eukaryota</taxon>
        <taxon>Fungi</taxon>
        <taxon>Dikarya</taxon>
        <taxon>Ascomycota</taxon>
        <taxon>Pezizomycotina</taxon>
        <taxon>Sordariomycetes</taxon>
        <taxon>Xylariomycetidae</taxon>
        <taxon>Amphisphaeriales</taxon>
        <taxon>Sporocadaceae</taxon>
        <taxon>Seiridium</taxon>
    </lineage>
</organism>
<dbReference type="InterPro" id="IPR007219">
    <property type="entry name" value="XnlR_reg_dom"/>
</dbReference>
<keyword evidence="1" id="KW-0479">Metal-binding</keyword>
<comment type="caution">
    <text evidence="5">The sequence shown here is derived from an EMBL/GenBank/DDBJ whole genome shotgun (WGS) entry which is preliminary data.</text>
</comment>
<reference evidence="5 6" key="1">
    <citation type="journal article" date="2024" name="J. Plant Pathol.">
        <title>Sequence and assembly of the genome of Seiridium unicorne, isolate CBS 538.82, causal agent of cypress canker disease.</title>
        <authorList>
            <person name="Scali E."/>
            <person name="Rocca G.D."/>
            <person name="Danti R."/>
            <person name="Garbelotto M."/>
            <person name="Barberini S."/>
            <person name="Baroncelli R."/>
            <person name="Emiliani G."/>
        </authorList>
    </citation>
    <scope>NUCLEOTIDE SEQUENCE [LARGE SCALE GENOMIC DNA]</scope>
    <source>
        <strain evidence="5 6">BM-138-508</strain>
    </source>
</reference>
<evidence type="ECO:0000313" key="5">
    <source>
        <dbReference type="EMBL" id="KAK9424721.1"/>
    </source>
</evidence>
<evidence type="ECO:0000256" key="3">
    <source>
        <dbReference type="SAM" id="MobiDB-lite"/>
    </source>
</evidence>
<feature type="region of interest" description="Disordered" evidence="3">
    <location>
        <begin position="56"/>
        <end position="145"/>
    </location>
</feature>